<accession>A0AAV8Q577</accession>
<organism evidence="2 3">
    <name type="scientific">Ensete ventricosum</name>
    <name type="common">Abyssinian banana</name>
    <name type="synonym">Musa ensete</name>
    <dbReference type="NCBI Taxonomy" id="4639"/>
    <lineage>
        <taxon>Eukaryota</taxon>
        <taxon>Viridiplantae</taxon>
        <taxon>Streptophyta</taxon>
        <taxon>Embryophyta</taxon>
        <taxon>Tracheophyta</taxon>
        <taxon>Spermatophyta</taxon>
        <taxon>Magnoliopsida</taxon>
        <taxon>Liliopsida</taxon>
        <taxon>Zingiberales</taxon>
        <taxon>Musaceae</taxon>
        <taxon>Ensete</taxon>
    </lineage>
</organism>
<name>A0AAV8Q577_ENSVE</name>
<dbReference type="Proteomes" id="UP001222027">
    <property type="component" value="Unassembled WGS sequence"/>
</dbReference>
<feature type="compositionally biased region" description="Basic and acidic residues" evidence="1">
    <location>
        <begin position="53"/>
        <end position="65"/>
    </location>
</feature>
<evidence type="ECO:0000313" key="2">
    <source>
        <dbReference type="EMBL" id="KAJ8470152.1"/>
    </source>
</evidence>
<reference evidence="2 3" key="1">
    <citation type="submission" date="2022-12" db="EMBL/GenBank/DDBJ databases">
        <title>Chromosome-scale assembly of the Ensete ventricosum genome.</title>
        <authorList>
            <person name="Dussert Y."/>
            <person name="Stocks J."/>
            <person name="Wendawek A."/>
            <person name="Woldeyes F."/>
            <person name="Nichols R.A."/>
            <person name="Borrell J.S."/>
        </authorList>
    </citation>
    <scope>NUCLEOTIDE SEQUENCE [LARGE SCALE GENOMIC DNA]</scope>
    <source>
        <strain evidence="3">cv. Maze</strain>
        <tissue evidence="2">Seeds</tissue>
    </source>
</reference>
<comment type="caution">
    <text evidence="2">The sequence shown here is derived from an EMBL/GenBank/DDBJ whole genome shotgun (WGS) entry which is preliminary data.</text>
</comment>
<feature type="compositionally biased region" description="Polar residues" evidence="1">
    <location>
        <begin position="85"/>
        <end position="99"/>
    </location>
</feature>
<feature type="region of interest" description="Disordered" evidence="1">
    <location>
        <begin position="38"/>
        <end position="65"/>
    </location>
</feature>
<feature type="region of interest" description="Disordered" evidence="1">
    <location>
        <begin position="79"/>
        <end position="99"/>
    </location>
</feature>
<keyword evidence="3" id="KW-1185">Reference proteome</keyword>
<dbReference type="AlphaFoldDB" id="A0AAV8Q577"/>
<protein>
    <submittedName>
        <fullName evidence="2">Uncharacterized protein</fullName>
    </submittedName>
</protein>
<proteinExistence type="predicted"/>
<evidence type="ECO:0000313" key="3">
    <source>
        <dbReference type="Proteomes" id="UP001222027"/>
    </source>
</evidence>
<sequence>MFGVGAAHEGVPVRVGGVSRFLEFEWVDLGGLERGRISSKEGRSADFWPPGELEQREERRKSIASDSCCEKNKVASCHLRPRTRSGASKGQPTADSQQP</sequence>
<evidence type="ECO:0000256" key="1">
    <source>
        <dbReference type="SAM" id="MobiDB-lite"/>
    </source>
</evidence>
<dbReference type="EMBL" id="JAQQAF010000007">
    <property type="protein sequence ID" value="KAJ8470152.1"/>
    <property type="molecule type" value="Genomic_DNA"/>
</dbReference>
<gene>
    <name evidence="2" type="ORF">OPV22_024495</name>
</gene>